<proteinExistence type="predicted"/>
<evidence type="ECO:0000256" key="1">
    <source>
        <dbReference type="SAM" id="MobiDB-lite"/>
    </source>
</evidence>
<feature type="compositionally biased region" description="Low complexity" evidence="1">
    <location>
        <begin position="50"/>
        <end position="66"/>
    </location>
</feature>
<sequence length="329" mass="37658">MQADGESVSAPPVVMQEMIIHDSPLKLEHQQAHTFYGQNVAVFHSKSRSLSSSDADTTSDMDSSHTGRFTADFAKPTRSISEYAQQAVPIHVQPPPTKIEFISHPYSSERRIVLENVHNLEPWTQPSFIPLPDYVVRYLHDVDLVEMPKKTEFEAGLQVFRKNMMEPLRETAFFPADRYAVVARSLATGDMSMLSDRVRSWALVHRLSSVSDKYNVILVPRDSVYSMDAASAETHRQQFVTDLLSGKNGPDHLQYHHYDRLPVQNQLYDILTYVHRSHLPAAQMLIEIDRLRFAFITWPMAEMYVRMCPLCNMRAKQLQEQTHQSISAA</sequence>
<reference evidence="2 3" key="1">
    <citation type="submission" date="2020-01" db="EMBL/GenBank/DDBJ databases">
        <authorList>
            <person name="Gupta K D."/>
        </authorList>
    </citation>
    <scope>NUCLEOTIDE SEQUENCE [LARGE SCALE GENOMIC DNA]</scope>
</reference>
<gene>
    <name evidence="2" type="ORF">AAE3_LOCUS1518</name>
</gene>
<keyword evidence="3" id="KW-1185">Reference proteome</keyword>
<feature type="region of interest" description="Disordered" evidence="1">
    <location>
        <begin position="50"/>
        <end position="69"/>
    </location>
</feature>
<protein>
    <submittedName>
        <fullName evidence="2">Uncharacterized protein</fullName>
    </submittedName>
</protein>
<evidence type="ECO:0000313" key="3">
    <source>
        <dbReference type="Proteomes" id="UP000467700"/>
    </source>
</evidence>
<evidence type="ECO:0000313" key="2">
    <source>
        <dbReference type="EMBL" id="CAA7259273.1"/>
    </source>
</evidence>
<dbReference type="EMBL" id="CACVBS010000013">
    <property type="protein sequence ID" value="CAA7259273.1"/>
    <property type="molecule type" value="Genomic_DNA"/>
</dbReference>
<dbReference type="AlphaFoldDB" id="A0A8S0WCS6"/>
<dbReference type="OrthoDB" id="39175at2759"/>
<name>A0A8S0WCS6_CYCAE</name>
<comment type="caution">
    <text evidence="2">The sequence shown here is derived from an EMBL/GenBank/DDBJ whole genome shotgun (WGS) entry which is preliminary data.</text>
</comment>
<accession>A0A8S0WCS6</accession>
<organism evidence="2 3">
    <name type="scientific">Cyclocybe aegerita</name>
    <name type="common">Black poplar mushroom</name>
    <name type="synonym">Agrocybe aegerita</name>
    <dbReference type="NCBI Taxonomy" id="1973307"/>
    <lineage>
        <taxon>Eukaryota</taxon>
        <taxon>Fungi</taxon>
        <taxon>Dikarya</taxon>
        <taxon>Basidiomycota</taxon>
        <taxon>Agaricomycotina</taxon>
        <taxon>Agaricomycetes</taxon>
        <taxon>Agaricomycetidae</taxon>
        <taxon>Agaricales</taxon>
        <taxon>Agaricineae</taxon>
        <taxon>Bolbitiaceae</taxon>
        <taxon>Cyclocybe</taxon>
    </lineage>
</organism>
<dbReference type="Proteomes" id="UP000467700">
    <property type="component" value="Unassembled WGS sequence"/>
</dbReference>